<dbReference type="InterPro" id="IPR027640">
    <property type="entry name" value="Kinesin-like_fam"/>
</dbReference>
<dbReference type="AlphaFoldDB" id="A0A1R2CY39"/>
<dbReference type="InterPro" id="IPR001752">
    <property type="entry name" value="Kinesin_motor_dom"/>
</dbReference>
<feature type="coiled-coil region" evidence="4">
    <location>
        <begin position="520"/>
        <end position="547"/>
    </location>
</feature>
<dbReference type="SMART" id="SM00129">
    <property type="entry name" value="KISc"/>
    <property type="match status" value="1"/>
</dbReference>
<accession>A0A1R2CY39</accession>
<reference evidence="6 7" key="1">
    <citation type="submission" date="2016-11" db="EMBL/GenBank/DDBJ databases">
        <title>The macronuclear genome of Stentor coeruleus: a giant cell with tiny introns.</title>
        <authorList>
            <person name="Slabodnick M."/>
            <person name="Ruby J.G."/>
            <person name="Reiff S.B."/>
            <person name="Swart E.C."/>
            <person name="Gosai S."/>
            <person name="Prabakaran S."/>
            <person name="Witkowska E."/>
            <person name="Larue G.E."/>
            <person name="Fisher S."/>
            <person name="Freeman R.M."/>
            <person name="Gunawardena J."/>
            <person name="Chu W."/>
            <person name="Stover N.A."/>
            <person name="Gregory B.D."/>
            <person name="Nowacki M."/>
            <person name="Derisi J."/>
            <person name="Roy S.W."/>
            <person name="Marshall W.F."/>
            <person name="Sood P."/>
        </authorList>
    </citation>
    <scope>NUCLEOTIDE SEQUENCE [LARGE SCALE GENOMIC DNA]</scope>
    <source>
        <strain evidence="6">WM001</strain>
    </source>
</reference>
<dbReference type="EMBL" id="MPUH01000035">
    <property type="protein sequence ID" value="OMJ93902.1"/>
    <property type="molecule type" value="Genomic_DNA"/>
</dbReference>
<dbReference type="InterPro" id="IPR036961">
    <property type="entry name" value="Kinesin_motor_dom_sf"/>
</dbReference>
<dbReference type="Pfam" id="PF00225">
    <property type="entry name" value="Kinesin"/>
    <property type="match status" value="1"/>
</dbReference>
<dbReference type="FunFam" id="3.40.850.10:FF:000170">
    <property type="entry name" value="Kinesin-like protein"/>
    <property type="match status" value="1"/>
</dbReference>
<dbReference type="OrthoDB" id="3176171at2759"/>
<protein>
    <recommendedName>
        <fullName evidence="5">Kinesin motor domain-containing protein</fullName>
    </recommendedName>
</protein>
<keyword evidence="2 3" id="KW-0505">Motor protein</keyword>
<dbReference type="GO" id="GO:0008017">
    <property type="term" value="F:microtubule binding"/>
    <property type="evidence" value="ECO:0007669"/>
    <property type="project" value="InterPro"/>
</dbReference>
<evidence type="ECO:0000256" key="3">
    <source>
        <dbReference type="PROSITE-ProRule" id="PRU00283"/>
    </source>
</evidence>
<gene>
    <name evidence="6" type="ORF">SteCoe_3100</name>
</gene>
<evidence type="ECO:0000313" key="7">
    <source>
        <dbReference type="Proteomes" id="UP000187209"/>
    </source>
</evidence>
<evidence type="ECO:0000259" key="5">
    <source>
        <dbReference type="PROSITE" id="PS50067"/>
    </source>
</evidence>
<evidence type="ECO:0000256" key="1">
    <source>
        <dbReference type="ARBA" id="ARBA00023054"/>
    </source>
</evidence>
<keyword evidence="7" id="KW-1185">Reference proteome</keyword>
<feature type="binding site" evidence="3">
    <location>
        <begin position="86"/>
        <end position="93"/>
    </location>
    <ligand>
        <name>ATP</name>
        <dbReference type="ChEBI" id="CHEBI:30616"/>
    </ligand>
</feature>
<evidence type="ECO:0000313" key="6">
    <source>
        <dbReference type="EMBL" id="OMJ93902.1"/>
    </source>
</evidence>
<dbReference type="GO" id="GO:0005524">
    <property type="term" value="F:ATP binding"/>
    <property type="evidence" value="ECO:0007669"/>
    <property type="project" value="UniProtKB-UniRule"/>
</dbReference>
<dbReference type="SUPFAM" id="SSF52540">
    <property type="entry name" value="P-loop containing nucleoside triphosphate hydrolases"/>
    <property type="match status" value="1"/>
</dbReference>
<dbReference type="PANTHER" id="PTHR47968">
    <property type="entry name" value="CENTROMERE PROTEIN E"/>
    <property type="match status" value="1"/>
</dbReference>
<comment type="similarity">
    <text evidence="3">Belongs to the TRAFAC class myosin-kinesin ATPase superfamily. Kinesin family.</text>
</comment>
<comment type="caution">
    <text evidence="6">The sequence shown here is derived from an EMBL/GenBank/DDBJ whole genome shotgun (WGS) entry which is preliminary data.</text>
</comment>
<name>A0A1R2CY39_9CILI</name>
<feature type="coiled-coil region" evidence="4">
    <location>
        <begin position="343"/>
        <end position="414"/>
    </location>
</feature>
<keyword evidence="3" id="KW-0547">Nucleotide-binding</keyword>
<feature type="domain" description="Kinesin motor" evidence="5">
    <location>
        <begin position="7"/>
        <end position="327"/>
    </location>
</feature>
<dbReference type="Proteomes" id="UP000187209">
    <property type="component" value="Unassembled WGS sequence"/>
</dbReference>
<evidence type="ECO:0000256" key="4">
    <source>
        <dbReference type="SAM" id="Coils"/>
    </source>
</evidence>
<dbReference type="Gene3D" id="3.40.850.10">
    <property type="entry name" value="Kinesin motor domain"/>
    <property type="match status" value="1"/>
</dbReference>
<dbReference type="PROSITE" id="PS50067">
    <property type="entry name" value="KINESIN_MOTOR_2"/>
    <property type="match status" value="1"/>
</dbReference>
<keyword evidence="3" id="KW-0067">ATP-binding</keyword>
<dbReference type="PRINTS" id="PR00380">
    <property type="entry name" value="KINESINHEAVY"/>
</dbReference>
<dbReference type="GO" id="GO:0007018">
    <property type="term" value="P:microtubule-based movement"/>
    <property type="evidence" value="ECO:0007669"/>
    <property type="project" value="InterPro"/>
</dbReference>
<dbReference type="InterPro" id="IPR027417">
    <property type="entry name" value="P-loop_NTPase"/>
</dbReference>
<evidence type="ECO:0000256" key="2">
    <source>
        <dbReference type="ARBA" id="ARBA00023175"/>
    </source>
</evidence>
<sequence length="565" mass="64796">MEKKEENITVAVRIRPLNERELKSTAEIAWEKKGNNIIKEIKGTREFPFDRVYDPSTQTSQLFNDLASQVISKCMEGYNGCIFCYGQTGSGKTFTMHGAKKFPGIVPQAIEAIFSHIQQAVQKEFLIRCSYIEIYNESINDLLNTNSLNLQLAEDRRNGIKIVGVTEEVCTSPNQVQSLLILGETHKNIASTSFNQRSSRAHSIFRVIVESKNSFGKTDLSVAALNLIDLAGSESANVHTSTASTTRTREMKYINRSLLTLSTVIMRLSDAKSTTPIPYRDSKLTRLLQPALEGDSKVNIICNISPCAITYEETLSTLKFAQRAKKIKQTIGRNHVIDSKALIIKYQQEIILLQQKLREMEQRLEQEVNTQVSEEVTHQLIILQEEKEKADARLENLLQEKIQLQKELERYKSFIIHPENVKSSKMSNTEPDDFDLISCRKSIEYLHKMRDEVNRPSIGFRQIVESRNEKYEKIKPKESLLTEHIDMIQDMLNCDEPFEGFSGDEKRNSRDCHVDCFKIIEEQDRIIQTLERALGDKDEEILILKDELTLCRNNLATLQRNIKKK</sequence>
<dbReference type="PANTHER" id="PTHR47968:SF75">
    <property type="entry name" value="CENTROMERE-ASSOCIATED PROTEIN E"/>
    <property type="match status" value="1"/>
</dbReference>
<keyword evidence="1 4" id="KW-0175">Coiled coil</keyword>
<organism evidence="6 7">
    <name type="scientific">Stentor coeruleus</name>
    <dbReference type="NCBI Taxonomy" id="5963"/>
    <lineage>
        <taxon>Eukaryota</taxon>
        <taxon>Sar</taxon>
        <taxon>Alveolata</taxon>
        <taxon>Ciliophora</taxon>
        <taxon>Postciliodesmatophora</taxon>
        <taxon>Heterotrichea</taxon>
        <taxon>Heterotrichida</taxon>
        <taxon>Stentoridae</taxon>
        <taxon>Stentor</taxon>
    </lineage>
</organism>
<dbReference type="GO" id="GO:0003777">
    <property type="term" value="F:microtubule motor activity"/>
    <property type="evidence" value="ECO:0007669"/>
    <property type="project" value="InterPro"/>
</dbReference>
<proteinExistence type="inferred from homology"/>